<reference evidence="1" key="1">
    <citation type="submission" date="2024-12" db="EMBL/GenBank/DDBJ databases">
        <title>Comparative genomics and development of molecular markers within Purpureocillium lilacinum and among Purpureocillium species.</title>
        <authorList>
            <person name="Yeh Z.-Y."/>
            <person name="Ni N.-T."/>
            <person name="Lo P.-H."/>
            <person name="Mushyakhwo K."/>
            <person name="Lin C.-F."/>
            <person name="Nai Y.-S."/>
        </authorList>
    </citation>
    <scope>NUCLEOTIDE SEQUENCE</scope>
    <source>
        <strain evidence="1">NCHU-NPUST-175</strain>
    </source>
</reference>
<comment type="caution">
    <text evidence="1">The sequence shown here is derived from an EMBL/GenBank/DDBJ whole genome shotgun (WGS) entry which is preliminary data.</text>
</comment>
<organism evidence="1 2">
    <name type="scientific">Purpureocillium lilacinum</name>
    <name type="common">Paecilomyces lilacinus</name>
    <dbReference type="NCBI Taxonomy" id="33203"/>
    <lineage>
        <taxon>Eukaryota</taxon>
        <taxon>Fungi</taxon>
        <taxon>Dikarya</taxon>
        <taxon>Ascomycota</taxon>
        <taxon>Pezizomycotina</taxon>
        <taxon>Sordariomycetes</taxon>
        <taxon>Hypocreomycetidae</taxon>
        <taxon>Hypocreales</taxon>
        <taxon>Ophiocordycipitaceae</taxon>
        <taxon>Purpureocillium</taxon>
    </lineage>
</organism>
<evidence type="ECO:0000313" key="2">
    <source>
        <dbReference type="Proteomes" id="UP001638806"/>
    </source>
</evidence>
<dbReference type="EMBL" id="JBGNUJ010000002">
    <property type="protein sequence ID" value="KAL3964030.1"/>
    <property type="molecule type" value="Genomic_DNA"/>
</dbReference>
<sequence>MRRFRPDPRAPRSPSASPPNLGGRAASSRRAGAVRCPEGPEPSRLAGAQARRYREHDGTVLRFFSRPLAEADAVESTSGEVNVQAVSVRPVQSKSAFFSMCLPVHHLPTCTLKDSLLIVGPRPSNKTRQKRVATSSPPRARASLCKPPLQAWWAPPPPSLCSSAAPPQARPSTPILPSPPWLPGGRRIGPALPPPIRPLSARVLVKGDAQEVPAPGPTHPPSDAHFSPLAWPGWLEVPSRA</sequence>
<accession>A0ACC4E5V9</accession>
<dbReference type="Proteomes" id="UP001638806">
    <property type="component" value="Unassembled WGS sequence"/>
</dbReference>
<gene>
    <name evidence="1" type="ORF">ACCO45_001034</name>
</gene>
<keyword evidence="2" id="KW-1185">Reference proteome</keyword>
<protein>
    <submittedName>
        <fullName evidence="1">Uncharacterized protein</fullName>
    </submittedName>
</protein>
<name>A0ACC4E5V9_PURLI</name>
<evidence type="ECO:0000313" key="1">
    <source>
        <dbReference type="EMBL" id="KAL3964030.1"/>
    </source>
</evidence>
<proteinExistence type="predicted"/>